<proteinExistence type="predicted"/>
<dbReference type="EMBL" id="KZ559215">
    <property type="protein sequence ID" value="PLB33278.1"/>
    <property type="molecule type" value="Genomic_DNA"/>
</dbReference>
<dbReference type="STRING" id="41067.A0A2I2EY24"/>
<reference evidence="4 5" key="1">
    <citation type="submission" date="2017-12" db="EMBL/GenBank/DDBJ databases">
        <authorList>
            <consortium name="DOE Joint Genome Institute"/>
            <person name="Haridas S."/>
            <person name="Kjaerbolling I."/>
            <person name="Vesth T.C."/>
            <person name="Frisvad J.C."/>
            <person name="Nybo J.L."/>
            <person name="Theobald S."/>
            <person name="Kuo A."/>
            <person name="Bowyer P."/>
            <person name="Matsuda Y."/>
            <person name="Mondo S."/>
            <person name="Lyhne E.K."/>
            <person name="Kogle M.E."/>
            <person name="Clum A."/>
            <person name="Lipzen A."/>
            <person name="Salamov A."/>
            <person name="Ngan C.Y."/>
            <person name="Daum C."/>
            <person name="Chiniquy J."/>
            <person name="Barry K."/>
            <person name="LaButti K."/>
            <person name="Simmons B.A."/>
            <person name="Magnuson J.K."/>
            <person name="Mortensen U.H."/>
            <person name="Larsen T.O."/>
            <person name="Grigoriev I.V."/>
            <person name="Baker S.E."/>
            <person name="Andersen M.R."/>
            <person name="Nordberg H.P."/>
            <person name="Cantor M.N."/>
            <person name="Hua S.X."/>
        </authorList>
    </citation>
    <scope>NUCLEOTIDE SEQUENCE [LARGE SCALE GENOMIC DNA]</scope>
    <source>
        <strain evidence="4 5">CBS 102.13</strain>
    </source>
</reference>
<sequence length="290" mass="29146">MTSKVLSLAFISLALSTGTSASIRQGCYNSAGDLQLIGSDAAPKETSYLSPATCQQTCKKLNHQVFALHDANKCYCGDELPPFAAMVANSECDEDCAGYPGLNCGGKSAWTVQSSTIAVHHQPEPKLRLHKRTSPIPAKDDEEDDGDISHIITASDDADYEPGHTLSVNPTIVQTGGSAPPSKSGSAKENNKSPEEPVQTSILTAPTAAPAKDGAGEGMARVAASSTMVPVASGTASPSSSSAPSSGSGSGSGSGSSASSSPSASPGAGSRNGVLLGAMVLPVVIGGWLA</sequence>
<feature type="compositionally biased region" description="Low complexity" evidence="1">
    <location>
        <begin position="176"/>
        <end position="188"/>
    </location>
</feature>
<feature type="chain" id="PRO_5014161532" description="WSC domain-containing protein" evidence="2">
    <location>
        <begin position="22"/>
        <end position="290"/>
    </location>
</feature>
<keyword evidence="2" id="KW-0732">Signal</keyword>
<evidence type="ECO:0000313" key="4">
    <source>
        <dbReference type="EMBL" id="PLB33278.1"/>
    </source>
</evidence>
<dbReference type="Proteomes" id="UP000234585">
    <property type="component" value="Unassembled WGS sequence"/>
</dbReference>
<feature type="compositionally biased region" description="Low complexity" evidence="1">
    <location>
        <begin position="255"/>
        <end position="269"/>
    </location>
</feature>
<dbReference type="AlphaFoldDB" id="A0A2I2EY24"/>
<dbReference type="InterPro" id="IPR002889">
    <property type="entry name" value="WSC_carb-bd"/>
</dbReference>
<feature type="compositionally biased region" description="Polar residues" evidence="1">
    <location>
        <begin position="166"/>
        <end position="175"/>
    </location>
</feature>
<feature type="region of interest" description="Disordered" evidence="1">
    <location>
        <begin position="119"/>
        <end position="202"/>
    </location>
</feature>
<dbReference type="RefSeq" id="XP_024667290.1">
    <property type="nucleotide sequence ID" value="XM_024820333.1"/>
</dbReference>
<accession>A0A2I2EY24</accession>
<evidence type="ECO:0000313" key="5">
    <source>
        <dbReference type="Proteomes" id="UP000234585"/>
    </source>
</evidence>
<feature type="signal peptide" evidence="2">
    <location>
        <begin position="1"/>
        <end position="21"/>
    </location>
</feature>
<protein>
    <recommendedName>
        <fullName evidence="3">WSC domain-containing protein</fullName>
    </recommendedName>
</protein>
<organism evidence="4 5">
    <name type="scientific">Aspergillus candidus</name>
    <dbReference type="NCBI Taxonomy" id="41067"/>
    <lineage>
        <taxon>Eukaryota</taxon>
        <taxon>Fungi</taxon>
        <taxon>Dikarya</taxon>
        <taxon>Ascomycota</taxon>
        <taxon>Pezizomycotina</taxon>
        <taxon>Eurotiomycetes</taxon>
        <taxon>Eurotiomycetidae</taxon>
        <taxon>Eurotiales</taxon>
        <taxon>Aspergillaceae</taxon>
        <taxon>Aspergillus</taxon>
        <taxon>Aspergillus subgen. Circumdati</taxon>
    </lineage>
</organism>
<evidence type="ECO:0000256" key="2">
    <source>
        <dbReference type="SAM" id="SignalP"/>
    </source>
</evidence>
<dbReference type="Pfam" id="PF01822">
    <property type="entry name" value="WSC"/>
    <property type="match status" value="1"/>
</dbReference>
<dbReference type="PROSITE" id="PS51212">
    <property type="entry name" value="WSC"/>
    <property type="match status" value="1"/>
</dbReference>
<feature type="region of interest" description="Disordered" evidence="1">
    <location>
        <begin position="230"/>
        <end position="273"/>
    </location>
</feature>
<feature type="compositionally biased region" description="Low complexity" evidence="1">
    <location>
        <begin position="232"/>
        <end position="247"/>
    </location>
</feature>
<dbReference type="SMART" id="SM00321">
    <property type="entry name" value="WSC"/>
    <property type="match status" value="1"/>
</dbReference>
<dbReference type="OrthoDB" id="2019572at2759"/>
<dbReference type="GeneID" id="36527493"/>
<feature type="domain" description="WSC" evidence="3">
    <location>
        <begin position="21"/>
        <end position="116"/>
    </location>
</feature>
<keyword evidence="5" id="KW-1185">Reference proteome</keyword>
<evidence type="ECO:0000256" key="1">
    <source>
        <dbReference type="SAM" id="MobiDB-lite"/>
    </source>
</evidence>
<gene>
    <name evidence="4" type="ORF">BDW47DRAFT_96936</name>
</gene>
<evidence type="ECO:0000259" key="3">
    <source>
        <dbReference type="PROSITE" id="PS51212"/>
    </source>
</evidence>
<name>A0A2I2EY24_ASPCN</name>